<dbReference type="PANTHER" id="PTHR42973">
    <property type="entry name" value="BINDING OXIDOREDUCTASE, PUTATIVE (AFU_ORTHOLOGUE AFUA_1G17690)-RELATED"/>
    <property type="match status" value="1"/>
</dbReference>
<dbReference type="OrthoDB" id="2151789at2759"/>
<proteinExistence type="inferred from homology"/>
<keyword evidence="4" id="KW-0560">Oxidoreductase</keyword>
<dbReference type="PANTHER" id="PTHR42973:SF22">
    <property type="entry name" value="FAD-BINDING PCMH-TYPE DOMAIN-CONTAINING PROTEIN-RELATED"/>
    <property type="match status" value="1"/>
</dbReference>
<evidence type="ECO:0000256" key="1">
    <source>
        <dbReference type="ARBA" id="ARBA00005466"/>
    </source>
</evidence>
<dbReference type="SUPFAM" id="SSF56176">
    <property type="entry name" value="FAD-binding/transporter-associated domain-like"/>
    <property type="match status" value="1"/>
</dbReference>
<sequence>MNHLLGHIGLRSTPSDYCCRSLASVLGLNVSFPGNTTYLATQESYWSLQEASLSPTCIVIPKTAQDISEAISIVSSIESCRFAIKGHSHAPAAGFANINDGVAIDMTRLSSVAVNSDHTVASVGAGASWLDVYQYLDSLGLAIAGGRNGAVGVAGLTLGGGISYFAPRVGWACDNAVNFELVLASGEIVDANATCHPELFRALKGGGNNFGIVTRIDFAAFPQGQILGGNVVNDISYRGAVFEAFAEIATAPEYDIYASLVTGLVFSTATKEWSLSTTAIYTKPVSNPPVYQNLRKIPRTADTLNITNLSTLANETAPPLLNWAFFTGTYGVSATLLSRIFDSLNTTIYNFIIPGGISWSVAFEPLPTVITQHGDQNGGNSLGTSPKDGNTFVMLLTGIWSNTSSDALVEKTAQKMVEDINGIARSMGLLNDFQYINYADPSQDPIGSYGQLNVKRLRDVSKMYDPKGVFQLQVPGGFKLWSH</sequence>
<name>A0A8E2JPC5_9PEZI</name>
<dbReference type="Pfam" id="PF01565">
    <property type="entry name" value="FAD_binding_4"/>
    <property type="match status" value="1"/>
</dbReference>
<dbReference type="EMBL" id="KV750472">
    <property type="protein sequence ID" value="OCL04578.1"/>
    <property type="molecule type" value="Genomic_DNA"/>
</dbReference>
<keyword evidence="2" id="KW-0285">Flavoprotein</keyword>
<dbReference type="Gene3D" id="3.30.465.10">
    <property type="match status" value="1"/>
</dbReference>
<keyword evidence="3" id="KW-0274">FAD</keyword>
<keyword evidence="7" id="KW-1185">Reference proteome</keyword>
<organism evidence="6 7">
    <name type="scientific">Glonium stellatum</name>
    <dbReference type="NCBI Taxonomy" id="574774"/>
    <lineage>
        <taxon>Eukaryota</taxon>
        <taxon>Fungi</taxon>
        <taxon>Dikarya</taxon>
        <taxon>Ascomycota</taxon>
        <taxon>Pezizomycotina</taxon>
        <taxon>Dothideomycetes</taxon>
        <taxon>Pleosporomycetidae</taxon>
        <taxon>Gloniales</taxon>
        <taxon>Gloniaceae</taxon>
        <taxon>Glonium</taxon>
    </lineage>
</organism>
<dbReference type="InterPro" id="IPR006094">
    <property type="entry name" value="Oxid_FAD_bind_N"/>
</dbReference>
<evidence type="ECO:0000256" key="3">
    <source>
        <dbReference type="ARBA" id="ARBA00022827"/>
    </source>
</evidence>
<dbReference type="InterPro" id="IPR012951">
    <property type="entry name" value="BBE"/>
</dbReference>
<evidence type="ECO:0000313" key="7">
    <source>
        <dbReference type="Proteomes" id="UP000250140"/>
    </source>
</evidence>
<gene>
    <name evidence="6" type="ORF">AOQ84DRAFT_346075</name>
</gene>
<evidence type="ECO:0000256" key="2">
    <source>
        <dbReference type="ARBA" id="ARBA00022630"/>
    </source>
</evidence>
<evidence type="ECO:0000259" key="5">
    <source>
        <dbReference type="PROSITE" id="PS51387"/>
    </source>
</evidence>
<dbReference type="InterPro" id="IPR016166">
    <property type="entry name" value="FAD-bd_PCMH"/>
</dbReference>
<dbReference type="AlphaFoldDB" id="A0A8E2JPC5"/>
<dbReference type="InterPro" id="IPR036318">
    <property type="entry name" value="FAD-bd_PCMH-like_sf"/>
</dbReference>
<evidence type="ECO:0000313" key="6">
    <source>
        <dbReference type="EMBL" id="OCL04578.1"/>
    </source>
</evidence>
<dbReference type="GO" id="GO:0016491">
    <property type="term" value="F:oxidoreductase activity"/>
    <property type="evidence" value="ECO:0007669"/>
    <property type="project" value="UniProtKB-KW"/>
</dbReference>
<dbReference type="Pfam" id="PF08031">
    <property type="entry name" value="BBE"/>
    <property type="match status" value="1"/>
</dbReference>
<reference evidence="6 7" key="1">
    <citation type="journal article" date="2016" name="Nat. Commun.">
        <title>Ectomycorrhizal ecology is imprinted in the genome of the dominant symbiotic fungus Cenococcum geophilum.</title>
        <authorList>
            <consortium name="DOE Joint Genome Institute"/>
            <person name="Peter M."/>
            <person name="Kohler A."/>
            <person name="Ohm R.A."/>
            <person name="Kuo A."/>
            <person name="Krutzmann J."/>
            <person name="Morin E."/>
            <person name="Arend M."/>
            <person name="Barry K.W."/>
            <person name="Binder M."/>
            <person name="Choi C."/>
            <person name="Clum A."/>
            <person name="Copeland A."/>
            <person name="Grisel N."/>
            <person name="Haridas S."/>
            <person name="Kipfer T."/>
            <person name="LaButti K."/>
            <person name="Lindquist E."/>
            <person name="Lipzen A."/>
            <person name="Maire R."/>
            <person name="Meier B."/>
            <person name="Mihaltcheva S."/>
            <person name="Molinier V."/>
            <person name="Murat C."/>
            <person name="Poggeler S."/>
            <person name="Quandt C.A."/>
            <person name="Sperisen C."/>
            <person name="Tritt A."/>
            <person name="Tisserant E."/>
            <person name="Crous P.W."/>
            <person name="Henrissat B."/>
            <person name="Nehls U."/>
            <person name="Egli S."/>
            <person name="Spatafora J.W."/>
            <person name="Grigoriev I.V."/>
            <person name="Martin F.M."/>
        </authorList>
    </citation>
    <scope>NUCLEOTIDE SEQUENCE [LARGE SCALE GENOMIC DNA]</scope>
    <source>
        <strain evidence="6 7">CBS 207.34</strain>
    </source>
</reference>
<feature type="domain" description="FAD-binding PCMH-type" evidence="5">
    <location>
        <begin position="51"/>
        <end position="223"/>
    </location>
</feature>
<evidence type="ECO:0000256" key="4">
    <source>
        <dbReference type="ARBA" id="ARBA00023002"/>
    </source>
</evidence>
<dbReference type="InterPro" id="IPR050416">
    <property type="entry name" value="FAD-linked_Oxidoreductase"/>
</dbReference>
<dbReference type="Proteomes" id="UP000250140">
    <property type="component" value="Unassembled WGS sequence"/>
</dbReference>
<dbReference type="InterPro" id="IPR016169">
    <property type="entry name" value="FAD-bd_PCMH_sub2"/>
</dbReference>
<protein>
    <submittedName>
        <fullName evidence="6">FAD binding domain protein</fullName>
    </submittedName>
</protein>
<comment type="similarity">
    <text evidence="1">Belongs to the oxygen-dependent FAD-linked oxidoreductase family.</text>
</comment>
<dbReference type="PROSITE" id="PS51387">
    <property type="entry name" value="FAD_PCMH"/>
    <property type="match status" value="1"/>
</dbReference>
<dbReference type="GO" id="GO:0071949">
    <property type="term" value="F:FAD binding"/>
    <property type="evidence" value="ECO:0007669"/>
    <property type="project" value="InterPro"/>
</dbReference>
<accession>A0A8E2JPC5</accession>